<dbReference type="AlphaFoldDB" id="A0A8X6IT79"/>
<dbReference type="EMBL" id="BMAV01027471">
    <property type="protein sequence ID" value="GFS59569.1"/>
    <property type="molecule type" value="Genomic_DNA"/>
</dbReference>
<dbReference type="Proteomes" id="UP000886998">
    <property type="component" value="Unassembled WGS sequence"/>
</dbReference>
<evidence type="ECO:0000313" key="2">
    <source>
        <dbReference type="Proteomes" id="UP000886998"/>
    </source>
</evidence>
<comment type="caution">
    <text evidence="1">The sequence shown here is derived from an EMBL/GenBank/DDBJ whole genome shotgun (WGS) entry which is preliminary data.</text>
</comment>
<sequence length="94" mass="10548">MDTSDSNQETYTAATSDECSAVITETEELEAKLREFPFNLAEEQSAALRNLGDVLDEARSKFTHQKKQELADKSKLLQEKIDAWGLPSKPVDPF</sequence>
<protein>
    <submittedName>
        <fullName evidence="1">Uncharacterized protein</fullName>
    </submittedName>
</protein>
<evidence type="ECO:0000313" key="1">
    <source>
        <dbReference type="EMBL" id="GFS59569.1"/>
    </source>
</evidence>
<name>A0A8X6IT79_9ARAC</name>
<organism evidence="1 2">
    <name type="scientific">Trichonephila inaurata madagascariensis</name>
    <dbReference type="NCBI Taxonomy" id="2747483"/>
    <lineage>
        <taxon>Eukaryota</taxon>
        <taxon>Metazoa</taxon>
        <taxon>Ecdysozoa</taxon>
        <taxon>Arthropoda</taxon>
        <taxon>Chelicerata</taxon>
        <taxon>Arachnida</taxon>
        <taxon>Araneae</taxon>
        <taxon>Araneomorphae</taxon>
        <taxon>Entelegynae</taxon>
        <taxon>Araneoidea</taxon>
        <taxon>Nephilidae</taxon>
        <taxon>Trichonephila</taxon>
        <taxon>Trichonephila inaurata</taxon>
    </lineage>
</organism>
<keyword evidence="2" id="KW-1185">Reference proteome</keyword>
<gene>
    <name evidence="1" type="ORF">TNIN_142521</name>
</gene>
<reference evidence="1" key="1">
    <citation type="submission" date="2020-08" db="EMBL/GenBank/DDBJ databases">
        <title>Multicomponent nature underlies the extraordinary mechanical properties of spider dragline silk.</title>
        <authorList>
            <person name="Kono N."/>
            <person name="Nakamura H."/>
            <person name="Mori M."/>
            <person name="Yoshida Y."/>
            <person name="Ohtoshi R."/>
            <person name="Malay A.D."/>
            <person name="Moran D.A.P."/>
            <person name="Tomita M."/>
            <person name="Numata K."/>
            <person name="Arakawa K."/>
        </authorList>
    </citation>
    <scope>NUCLEOTIDE SEQUENCE</scope>
</reference>
<proteinExistence type="predicted"/>
<accession>A0A8X6IT79</accession>